<keyword evidence="1" id="KW-1133">Transmembrane helix</keyword>
<comment type="caution">
    <text evidence="2">The sequence shown here is derived from an EMBL/GenBank/DDBJ whole genome shotgun (WGS) entry which is preliminary data.</text>
</comment>
<keyword evidence="1" id="KW-0472">Membrane</keyword>
<dbReference type="Proteomes" id="UP000289340">
    <property type="component" value="Chromosome 20"/>
</dbReference>
<reference evidence="2 3" key="1">
    <citation type="submission" date="2018-09" db="EMBL/GenBank/DDBJ databases">
        <title>A high-quality reference genome of wild soybean provides a powerful tool to mine soybean genomes.</title>
        <authorList>
            <person name="Xie M."/>
            <person name="Chung C.Y.L."/>
            <person name="Li M.-W."/>
            <person name="Wong F.-L."/>
            <person name="Chan T.-F."/>
            <person name="Lam H.-M."/>
        </authorList>
    </citation>
    <scope>NUCLEOTIDE SEQUENCE [LARGE SCALE GENOMIC DNA]</scope>
    <source>
        <strain evidence="3">cv. W05</strain>
        <tissue evidence="2">Hypocotyl of etiolated seedlings</tissue>
    </source>
</reference>
<name>A0A445F7H9_GLYSO</name>
<accession>A0A445F7H9</accession>
<keyword evidence="1" id="KW-0812">Transmembrane</keyword>
<protein>
    <submittedName>
        <fullName evidence="2">Uncharacterized protein</fullName>
    </submittedName>
</protein>
<keyword evidence="3" id="KW-1185">Reference proteome</keyword>
<gene>
    <name evidence="2" type="ORF">D0Y65_054620</name>
</gene>
<proteinExistence type="predicted"/>
<evidence type="ECO:0000313" key="2">
    <source>
        <dbReference type="EMBL" id="RZB44793.1"/>
    </source>
</evidence>
<evidence type="ECO:0000313" key="3">
    <source>
        <dbReference type="Proteomes" id="UP000289340"/>
    </source>
</evidence>
<dbReference type="EMBL" id="QZWG01000020">
    <property type="protein sequence ID" value="RZB44793.1"/>
    <property type="molecule type" value="Genomic_DNA"/>
</dbReference>
<sequence length="99" mass="11435">RWLGFAMVQHNEVQQHYLLHGLLFRVGASQGMLFASVYGLWLLRNKVVFQNVISDVYGMLSHIRRISWIWLYRVPFSGSGGVVFGNWCICPLDCLRCVC</sequence>
<feature type="transmembrane region" description="Helical" evidence="1">
    <location>
        <begin position="22"/>
        <end position="43"/>
    </location>
</feature>
<evidence type="ECO:0000256" key="1">
    <source>
        <dbReference type="SAM" id="Phobius"/>
    </source>
</evidence>
<organism evidence="2 3">
    <name type="scientific">Glycine soja</name>
    <name type="common">Wild soybean</name>
    <dbReference type="NCBI Taxonomy" id="3848"/>
    <lineage>
        <taxon>Eukaryota</taxon>
        <taxon>Viridiplantae</taxon>
        <taxon>Streptophyta</taxon>
        <taxon>Embryophyta</taxon>
        <taxon>Tracheophyta</taxon>
        <taxon>Spermatophyta</taxon>
        <taxon>Magnoliopsida</taxon>
        <taxon>eudicotyledons</taxon>
        <taxon>Gunneridae</taxon>
        <taxon>Pentapetalae</taxon>
        <taxon>rosids</taxon>
        <taxon>fabids</taxon>
        <taxon>Fabales</taxon>
        <taxon>Fabaceae</taxon>
        <taxon>Papilionoideae</taxon>
        <taxon>50 kb inversion clade</taxon>
        <taxon>NPAAA clade</taxon>
        <taxon>indigoferoid/millettioid clade</taxon>
        <taxon>Phaseoleae</taxon>
        <taxon>Glycine</taxon>
        <taxon>Glycine subgen. Soja</taxon>
    </lineage>
</organism>
<dbReference type="AlphaFoldDB" id="A0A445F7H9"/>
<feature type="non-terminal residue" evidence="2">
    <location>
        <position position="1"/>
    </location>
</feature>